<dbReference type="Gene3D" id="1.10.167.10">
    <property type="entry name" value="Regulator of G-protein Signalling 4, domain 2"/>
    <property type="match status" value="1"/>
</dbReference>
<dbReference type="InterPro" id="IPR036305">
    <property type="entry name" value="RGS_sf"/>
</dbReference>
<dbReference type="InterPro" id="IPR044926">
    <property type="entry name" value="RGS_subdomain_2"/>
</dbReference>
<sequence>MPDKEPWEPLAFVDYLMLGIVCTFQAFALGVCIHLIRWRKWPPYVTKNVDIVIIMTFAGFAWTFAAAVGHGLIQRSEDDFLANCYFESTDAVPACPTRLFRVQVLLLSSTGLIPLLLAILDPDLFFFDETANSCGTSTGATRVVLGMDAFGFSMILCLWLVCARQLRWVRKQFNEYEAMKWTLSCLTILLFSYAIVVAIILDGHHCYVRRVAIAWEPFKMKLTGNAEYLYSFTQGFSEMPSPAQLKANLAQQLSVEQLRVEFRRYIEAKVAHELVDFYLDSLDREEIMEYFARQAATMRIVDQYIREGAPDQVNISGECRDEILSTHVTAYDIFDRARAEVLDVMETNFQTDFVETEGFRRIVNAAELEQRQIRLLQAEGFLLPNTGTSPTDTEVLSPSSPDGVLGPFRRLSLVGRMLFSSSVGPARTSLSSAAPQDAGTGGGEGGRGVGNNNGSRSTQNEGKGRDEDGDMAVAKTGGGNVPGGGGEGGGTS</sequence>
<protein>
    <submittedName>
        <fullName evidence="4">Signal transducer, putative</fullName>
    </submittedName>
</protein>
<reference evidence="4 5" key="1">
    <citation type="journal article" date="2010" name="Nature">
        <title>The Ectocarpus genome and the independent evolution of multicellularity in brown algae.</title>
        <authorList>
            <person name="Cock J.M."/>
            <person name="Sterck L."/>
            <person name="Rouze P."/>
            <person name="Scornet D."/>
            <person name="Allen A.E."/>
            <person name="Amoutzias G."/>
            <person name="Anthouard V."/>
            <person name="Artiguenave F."/>
            <person name="Aury J.M."/>
            <person name="Badger J.H."/>
            <person name="Beszteri B."/>
            <person name="Billiau K."/>
            <person name="Bonnet E."/>
            <person name="Bothwell J.H."/>
            <person name="Bowler C."/>
            <person name="Boyen C."/>
            <person name="Brownlee C."/>
            <person name="Carrano C.J."/>
            <person name="Charrier B."/>
            <person name="Cho G.Y."/>
            <person name="Coelho S.M."/>
            <person name="Collen J."/>
            <person name="Corre E."/>
            <person name="Da Silva C."/>
            <person name="Delage L."/>
            <person name="Delaroque N."/>
            <person name="Dittami S.M."/>
            <person name="Doulbeau S."/>
            <person name="Elias M."/>
            <person name="Farnham G."/>
            <person name="Gachon C.M."/>
            <person name="Gschloessl B."/>
            <person name="Heesch S."/>
            <person name="Jabbari K."/>
            <person name="Jubin C."/>
            <person name="Kawai H."/>
            <person name="Kimura K."/>
            <person name="Kloareg B."/>
            <person name="Kupper F.C."/>
            <person name="Lang D."/>
            <person name="Le Bail A."/>
            <person name="Leblanc C."/>
            <person name="Lerouge P."/>
            <person name="Lohr M."/>
            <person name="Lopez P.J."/>
            <person name="Martens C."/>
            <person name="Maumus F."/>
            <person name="Michel G."/>
            <person name="Miranda-Saavedra D."/>
            <person name="Morales J."/>
            <person name="Moreau H."/>
            <person name="Motomura T."/>
            <person name="Nagasato C."/>
            <person name="Napoli C.A."/>
            <person name="Nelson D.R."/>
            <person name="Nyvall-Collen P."/>
            <person name="Peters A.F."/>
            <person name="Pommier C."/>
            <person name="Potin P."/>
            <person name="Poulain J."/>
            <person name="Quesneville H."/>
            <person name="Read B."/>
            <person name="Rensing S.A."/>
            <person name="Ritter A."/>
            <person name="Rousvoal S."/>
            <person name="Samanta M."/>
            <person name="Samson G."/>
            <person name="Schroeder D.C."/>
            <person name="Segurens B."/>
            <person name="Strittmatter M."/>
            <person name="Tonon T."/>
            <person name="Tregear J.W."/>
            <person name="Valentin K."/>
            <person name="von Dassow P."/>
            <person name="Yamagishi T."/>
            <person name="Van de Peer Y."/>
            <person name="Wincker P."/>
        </authorList>
    </citation>
    <scope>NUCLEOTIDE SEQUENCE [LARGE SCALE GENOMIC DNA]</scope>
    <source>
        <strain evidence="5">Ec32 / CCAP1310/4</strain>
    </source>
</reference>
<dbReference type="InParanoid" id="D7FTZ5"/>
<feature type="compositionally biased region" description="Polar residues" evidence="1">
    <location>
        <begin position="385"/>
        <end position="400"/>
    </location>
</feature>
<feature type="compositionally biased region" description="Gly residues" evidence="1">
    <location>
        <begin position="439"/>
        <end position="451"/>
    </location>
</feature>
<feature type="compositionally biased region" description="Gly residues" evidence="1">
    <location>
        <begin position="476"/>
        <end position="492"/>
    </location>
</feature>
<feature type="region of interest" description="Disordered" evidence="1">
    <location>
        <begin position="425"/>
        <end position="492"/>
    </location>
</feature>
<keyword evidence="2" id="KW-0812">Transmembrane</keyword>
<feature type="region of interest" description="Disordered" evidence="1">
    <location>
        <begin position="384"/>
        <end position="404"/>
    </location>
</feature>
<evidence type="ECO:0000256" key="2">
    <source>
        <dbReference type="SAM" id="Phobius"/>
    </source>
</evidence>
<feature type="transmembrane region" description="Helical" evidence="2">
    <location>
        <begin position="51"/>
        <end position="73"/>
    </location>
</feature>
<evidence type="ECO:0000256" key="1">
    <source>
        <dbReference type="SAM" id="MobiDB-lite"/>
    </source>
</evidence>
<evidence type="ECO:0000313" key="4">
    <source>
        <dbReference type="EMBL" id="CBJ31522.1"/>
    </source>
</evidence>
<keyword evidence="2" id="KW-1133">Transmembrane helix</keyword>
<keyword evidence="2" id="KW-0472">Membrane</keyword>
<feature type="transmembrane region" description="Helical" evidence="2">
    <location>
        <begin position="12"/>
        <end position="36"/>
    </location>
</feature>
<dbReference type="EMBL" id="FN648445">
    <property type="protein sequence ID" value="CBJ31522.1"/>
    <property type="molecule type" value="Genomic_DNA"/>
</dbReference>
<dbReference type="OrthoDB" id="196547at2759"/>
<gene>
    <name evidence="4" type="ORF">Esi_0262_0007</name>
</gene>
<dbReference type="AlphaFoldDB" id="D7FTZ5"/>
<proteinExistence type="predicted"/>
<feature type="transmembrane region" description="Helical" evidence="2">
    <location>
        <begin position="140"/>
        <end position="161"/>
    </location>
</feature>
<feature type="domain" description="RGS" evidence="3">
    <location>
        <begin position="248"/>
        <end position="363"/>
    </location>
</feature>
<feature type="transmembrane region" description="Helical" evidence="2">
    <location>
        <begin position="181"/>
        <end position="201"/>
    </location>
</feature>
<dbReference type="SUPFAM" id="SSF48097">
    <property type="entry name" value="Regulator of G-protein signaling, RGS"/>
    <property type="match status" value="1"/>
</dbReference>
<evidence type="ECO:0000313" key="5">
    <source>
        <dbReference type="Proteomes" id="UP000002630"/>
    </source>
</evidence>
<organism evidence="4 5">
    <name type="scientific">Ectocarpus siliculosus</name>
    <name type="common">Brown alga</name>
    <name type="synonym">Conferva siliculosa</name>
    <dbReference type="NCBI Taxonomy" id="2880"/>
    <lineage>
        <taxon>Eukaryota</taxon>
        <taxon>Sar</taxon>
        <taxon>Stramenopiles</taxon>
        <taxon>Ochrophyta</taxon>
        <taxon>PX clade</taxon>
        <taxon>Phaeophyceae</taxon>
        <taxon>Ectocarpales</taxon>
        <taxon>Ectocarpaceae</taxon>
        <taxon>Ectocarpus</taxon>
    </lineage>
</organism>
<evidence type="ECO:0000259" key="3">
    <source>
        <dbReference type="PROSITE" id="PS50132"/>
    </source>
</evidence>
<dbReference type="InterPro" id="IPR016137">
    <property type="entry name" value="RGS"/>
</dbReference>
<dbReference type="SMART" id="SM00315">
    <property type="entry name" value="RGS"/>
    <property type="match status" value="1"/>
</dbReference>
<name>D7FTZ5_ECTSI</name>
<dbReference type="Pfam" id="PF00615">
    <property type="entry name" value="RGS"/>
    <property type="match status" value="1"/>
</dbReference>
<dbReference type="PROSITE" id="PS50132">
    <property type="entry name" value="RGS"/>
    <property type="match status" value="1"/>
</dbReference>
<dbReference type="Proteomes" id="UP000002630">
    <property type="component" value="Linkage Group LG23"/>
</dbReference>
<feature type="compositionally biased region" description="Polar residues" evidence="1">
    <location>
        <begin position="425"/>
        <end position="434"/>
    </location>
</feature>
<keyword evidence="5" id="KW-1185">Reference proteome</keyword>
<dbReference type="EMBL" id="FN649748">
    <property type="protein sequence ID" value="CBJ31522.1"/>
    <property type="molecule type" value="Genomic_DNA"/>
</dbReference>
<accession>D7FTZ5</accession>